<dbReference type="InterPro" id="IPR046550">
    <property type="entry name" value="DUF6704"/>
</dbReference>
<dbReference type="EMBL" id="CAESAD010000007">
    <property type="protein sequence ID" value="CAB4341875.1"/>
    <property type="molecule type" value="Genomic_DNA"/>
</dbReference>
<evidence type="ECO:0000256" key="1">
    <source>
        <dbReference type="SAM" id="Phobius"/>
    </source>
</evidence>
<organism evidence="3">
    <name type="scientific">freshwater metagenome</name>
    <dbReference type="NCBI Taxonomy" id="449393"/>
    <lineage>
        <taxon>unclassified sequences</taxon>
        <taxon>metagenomes</taxon>
        <taxon>ecological metagenomes</taxon>
    </lineage>
</organism>
<accession>A0A6J5ZH06</accession>
<evidence type="ECO:0000313" key="7">
    <source>
        <dbReference type="EMBL" id="CAB5017296.1"/>
    </source>
</evidence>
<sequence length="66" mass="6748">MSQAHDDHGHTVAAWTAVGITMLAFLVGCIGVVIVSPTVFWIGVALIPVAGIAGKVLALMGYGKQS</sequence>
<keyword evidence="1" id="KW-0812">Transmembrane</keyword>
<feature type="transmembrane region" description="Helical" evidence="1">
    <location>
        <begin position="40"/>
        <end position="62"/>
    </location>
</feature>
<dbReference type="AlphaFoldDB" id="A0A6J5ZH06"/>
<evidence type="ECO:0000313" key="3">
    <source>
        <dbReference type="EMBL" id="CAB4341875.1"/>
    </source>
</evidence>
<evidence type="ECO:0000313" key="5">
    <source>
        <dbReference type="EMBL" id="CAB4793356.1"/>
    </source>
</evidence>
<proteinExistence type="predicted"/>
<dbReference type="EMBL" id="CAFBIX010000029">
    <property type="protein sequence ID" value="CAB4848517.1"/>
    <property type="molecule type" value="Genomic_DNA"/>
</dbReference>
<dbReference type="EMBL" id="CAFAAO010000001">
    <property type="protein sequence ID" value="CAB4793356.1"/>
    <property type="molecule type" value="Genomic_DNA"/>
</dbReference>
<evidence type="ECO:0000313" key="4">
    <source>
        <dbReference type="EMBL" id="CAB4718171.1"/>
    </source>
</evidence>
<dbReference type="EMBL" id="CAESAI010000006">
    <property type="protein sequence ID" value="CAB4333982.1"/>
    <property type="molecule type" value="Genomic_DNA"/>
</dbReference>
<name>A0A6J5ZH06_9ZZZZ</name>
<keyword evidence="1" id="KW-0472">Membrane</keyword>
<reference evidence="3" key="1">
    <citation type="submission" date="2020-05" db="EMBL/GenBank/DDBJ databases">
        <authorList>
            <person name="Chiriac C."/>
            <person name="Salcher M."/>
            <person name="Ghai R."/>
            <person name="Kavagutti S V."/>
        </authorList>
    </citation>
    <scope>NUCLEOTIDE SEQUENCE</scope>
</reference>
<keyword evidence="1" id="KW-1133">Transmembrane helix</keyword>
<evidence type="ECO:0000313" key="6">
    <source>
        <dbReference type="EMBL" id="CAB4848517.1"/>
    </source>
</evidence>
<feature type="transmembrane region" description="Helical" evidence="1">
    <location>
        <begin position="12"/>
        <end position="34"/>
    </location>
</feature>
<dbReference type="NCBIfam" id="NF041681">
    <property type="entry name" value="HGxxPAAW"/>
    <property type="match status" value="1"/>
</dbReference>
<dbReference type="EMBL" id="CAFBPK010000009">
    <property type="protein sequence ID" value="CAB5017296.1"/>
    <property type="molecule type" value="Genomic_DNA"/>
</dbReference>
<gene>
    <name evidence="4" type="ORF">UFOPK2648_01271</name>
    <name evidence="5" type="ORF">UFOPK3037_00100</name>
    <name evidence="6" type="ORF">UFOPK3278_00823</name>
    <name evidence="2" type="ORF">UFOPK3406_00438</name>
    <name evidence="3" type="ORF">UFOPK3925_01068</name>
    <name evidence="7" type="ORF">UFOPK4097_00710</name>
</gene>
<dbReference type="Pfam" id="PF20447">
    <property type="entry name" value="DUF6704"/>
    <property type="match status" value="1"/>
</dbReference>
<dbReference type="EMBL" id="CAEZYC010000100">
    <property type="protein sequence ID" value="CAB4718171.1"/>
    <property type="molecule type" value="Genomic_DNA"/>
</dbReference>
<protein>
    <submittedName>
        <fullName evidence="3">Unannotated protein</fullName>
    </submittedName>
</protein>
<evidence type="ECO:0000313" key="2">
    <source>
        <dbReference type="EMBL" id="CAB4333982.1"/>
    </source>
</evidence>